<reference evidence="3 4" key="1">
    <citation type="submission" date="2019-12" db="EMBL/GenBank/DDBJ databases">
        <title>Corynebacterium sp. nov., isolated from feces of the Anser Albifrons in China.</title>
        <authorList>
            <person name="Liu Q."/>
        </authorList>
    </citation>
    <scope>NUCLEOTIDE SEQUENCE [LARGE SCALE GENOMIC DNA]</scope>
    <source>
        <strain evidence="3 4">23H37-10</strain>
    </source>
</reference>
<dbReference type="GO" id="GO:0008658">
    <property type="term" value="F:penicillin binding"/>
    <property type="evidence" value="ECO:0007669"/>
    <property type="project" value="InterPro"/>
</dbReference>
<feature type="domain" description="NTF2-like N-terminal transpeptidase" evidence="2">
    <location>
        <begin position="28"/>
        <end position="133"/>
    </location>
</feature>
<dbReference type="AlphaFoldDB" id="A0A7G7YNU3"/>
<dbReference type="InterPro" id="IPR012338">
    <property type="entry name" value="Beta-lactam/transpept-like"/>
</dbReference>
<dbReference type="InterPro" id="IPR007887">
    <property type="entry name" value="MecA_N"/>
</dbReference>
<dbReference type="InterPro" id="IPR001460">
    <property type="entry name" value="PCN-bd_Tpept"/>
</dbReference>
<dbReference type="RefSeq" id="WP_186276670.1">
    <property type="nucleotide sequence ID" value="NZ_CP046883.1"/>
</dbReference>
<evidence type="ECO:0000259" key="2">
    <source>
        <dbReference type="Pfam" id="PF05223"/>
    </source>
</evidence>
<sequence length="604" mass="64386">MRRSIVSTVLASSLVFTIVGCTPRPDVADDAAEAFLKALSNHTDAGEQTDNPSAATAAIEETWQSLQAEGLEATLKDTNTDGTVATANYTMNWDLPNDRHFEYDARMTLTKSNGHWTVRWVPTVMHPDLGANQHLELRSVKAEIANVVGSDGAVLLEPGKTYRVFVNTKKTDDLLGTMRRISGELDEMRRDDKSTPQINPEAKAREARDVDGEYSVLSVSAQQGQHLKEVFSNEPGIRLNEEQALVRPDPGFAPDIMSRVSRIVEGDLQGNNGWKVVAATKEGSEVRKLGGEDAKPAPSVHVSLSRKVQDAAQAAVNTRSDAKTMMVVMRPSTGEILAVAQTEKADEDGDAALMGQYPPGSTFKMITTFAGMQRQGLTPDSTVGCPGTQNIGGRIVTNYNSFSLGMTSLESAFARSCNTTFANISTQLKPGELKDTAAQFGIGQDFTIDGLDTVTGTVPDGEKMLDRTEAGYGQGLDLVSPFGMAVAASTAAAGKMPTPYLIAGTNHKTDVKGEQTNPLPKEQTDGLRRIMRAVVTSGSGTGVSGAGDVYAKTGEAEISGGSHSWLVGYRGDLAFATLIVLGGGSEHATKVTNTFFTNLDAKED</sequence>
<dbReference type="Gene3D" id="3.40.710.10">
    <property type="entry name" value="DD-peptidase/beta-lactamase superfamily"/>
    <property type="match status" value="1"/>
</dbReference>
<dbReference type="PANTHER" id="PTHR30627">
    <property type="entry name" value="PEPTIDOGLYCAN D,D-TRANSPEPTIDASE"/>
    <property type="match status" value="1"/>
</dbReference>
<dbReference type="Pfam" id="PF05223">
    <property type="entry name" value="MecA_N"/>
    <property type="match status" value="1"/>
</dbReference>
<dbReference type="GO" id="GO:0071972">
    <property type="term" value="F:peptidoglycan L,D-transpeptidase activity"/>
    <property type="evidence" value="ECO:0007669"/>
    <property type="project" value="TreeGrafter"/>
</dbReference>
<proteinExistence type="predicted"/>
<protein>
    <submittedName>
        <fullName evidence="3">Penicillin-binding transpeptidase domain-containing protein</fullName>
    </submittedName>
</protein>
<feature type="domain" description="Penicillin-binding protein transpeptidase" evidence="1">
    <location>
        <begin position="325"/>
        <end position="583"/>
    </location>
</feature>
<dbReference type="PROSITE" id="PS51257">
    <property type="entry name" value="PROKAR_LIPOPROTEIN"/>
    <property type="match status" value="1"/>
</dbReference>
<accession>A0A7G7YNU3</accession>
<dbReference type="GO" id="GO:0071555">
    <property type="term" value="P:cell wall organization"/>
    <property type="evidence" value="ECO:0007669"/>
    <property type="project" value="TreeGrafter"/>
</dbReference>
<evidence type="ECO:0000313" key="4">
    <source>
        <dbReference type="Proteomes" id="UP000515275"/>
    </source>
</evidence>
<dbReference type="SUPFAM" id="SSF56601">
    <property type="entry name" value="beta-lactamase/transpeptidase-like"/>
    <property type="match status" value="1"/>
</dbReference>
<evidence type="ECO:0000259" key="1">
    <source>
        <dbReference type="Pfam" id="PF00905"/>
    </source>
</evidence>
<organism evidence="3 4">
    <name type="scientific">Corynebacterium anserum</name>
    <dbReference type="NCBI Taxonomy" id="2684406"/>
    <lineage>
        <taxon>Bacteria</taxon>
        <taxon>Bacillati</taxon>
        <taxon>Actinomycetota</taxon>
        <taxon>Actinomycetes</taxon>
        <taxon>Mycobacteriales</taxon>
        <taxon>Corynebacteriaceae</taxon>
        <taxon>Corynebacterium</taxon>
    </lineage>
</organism>
<dbReference type="Pfam" id="PF00905">
    <property type="entry name" value="Transpeptidase"/>
    <property type="match status" value="1"/>
</dbReference>
<dbReference type="EMBL" id="CP046883">
    <property type="protein sequence ID" value="QNH96163.1"/>
    <property type="molecule type" value="Genomic_DNA"/>
</dbReference>
<dbReference type="Proteomes" id="UP000515275">
    <property type="component" value="Chromosome"/>
</dbReference>
<dbReference type="GO" id="GO:0046677">
    <property type="term" value="P:response to antibiotic"/>
    <property type="evidence" value="ECO:0007669"/>
    <property type="project" value="InterPro"/>
</dbReference>
<name>A0A7G7YNU3_9CORY</name>
<gene>
    <name evidence="3" type="ORF">GP473_05375</name>
</gene>
<dbReference type="InterPro" id="IPR050515">
    <property type="entry name" value="Beta-lactam/transpept"/>
</dbReference>
<dbReference type="PANTHER" id="PTHR30627:SF24">
    <property type="entry name" value="PENICILLIN-BINDING PROTEIN 4B"/>
    <property type="match status" value="1"/>
</dbReference>
<dbReference type="KEGG" id="cans:GP473_05375"/>
<keyword evidence="4" id="KW-1185">Reference proteome</keyword>
<dbReference type="GO" id="GO:0005886">
    <property type="term" value="C:plasma membrane"/>
    <property type="evidence" value="ECO:0007669"/>
    <property type="project" value="TreeGrafter"/>
</dbReference>
<evidence type="ECO:0000313" key="3">
    <source>
        <dbReference type="EMBL" id="QNH96163.1"/>
    </source>
</evidence>